<evidence type="ECO:0000259" key="11">
    <source>
        <dbReference type="Pfam" id="PF00441"/>
    </source>
</evidence>
<dbReference type="GO" id="GO:0033539">
    <property type="term" value="P:fatty acid beta-oxidation using acyl-CoA dehydrogenase"/>
    <property type="evidence" value="ECO:0007669"/>
    <property type="project" value="TreeGrafter"/>
</dbReference>
<dbReference type="GO" id="GO:0003995">
    <property type="term" value="F:acyl-CoA dehydrogenase activity"/>
    <property type="evidence" value="ECO:0007669"/>
    <property type="project" value="InterPro"/>
</dbReference>
<dbReference type="SUPFAM" id="SSF47203">
    <property type="entry name" value="Acyl-CoA dehydrogenase C-terminal domain-like"/>
    <property type="match status" value="1"/>
</dbReference>
<gene>
    <name evidence="14" type="ORF">BCF74_11764</name>
</gene>
<dbReference type="InterPro" id="IPR013786">
    <property type="entry name" value="AcylCoA_DH/ox_N"/>
</dbReference>
<dbReference type="AlphaFoldDB" id="A0A2T0UGJ3"/>
<dbReference type="InterPro" id="IPR036250">
    <property type="entry name" value="AcylCo_DH-like_C"/>
</dbReference>
<dbReference type="Pfam" id="PF00441">
    <property type="entry name" value="Acyl-CoA_dh_1"/>
    <property type="match status" value="1"/>
</dbReference>
<dbReference type="GO" id="GO:0005737">
    <property type="term" value="C:cytoplasm"/>
    <property type="evidence" value="ECO:0007669"/>
    <property type="project" value="TreeGrafter"/>
</dbReference>
<keyword evidence="6 10" id="KW-0560">Oxidoreductase</keyword>
<dbReference type="GO" id="GO:0050660">
    <property type="term" value="F:flavin adenine dinucleotide binding"/>
    <property type="evidence" value="ECO:0007669"/>
    <property type="project" value="InterPro"/>
</dbReference>
<evidence type="ECO:0000256" key="3">
    <source>
        <dbReference type="ARBA" id="ARBA00009347"/>
    </source>
</evidence>
<dbReference type="Pfam" id="PF02771">
    <property type="entry name" value="Acyl-CoA_dh_N"/>
    <property type="match status" value="1"/>
</dbReference>
<dbReference type="PANTHER" id="PTHR48083:SF20">
    <property type="entry name" value="LONG-CHAIN SPECIFIC ACYL-COA DEHYDROGENASE, MITOCHONDRIAL"/>
    <property type="match status" value="1"/>
</dbReference>
<dbReference type="OrthoDB" id="2769798at2"/>
<evidence type="ECO:0000256" key="8">
    <source>
        <dbReference type="ARBA" id="ARBA00040394"/>
    </source>
</evidence>
<evidence type="ECO:0000256" key="2">
    <source>
        <dbReference type="ARBA" id="ARBA00005102"/>
    </source>
</evidence>
<evidence type="ECO:0000256" key="5">
    <source>
        <dbReference type="ARBA" id="ARBA00022827"/>
    </source>
</evidence>
<comment type="function">
    <text evidence="7">Catalyzes the dehydrogenation at the alpha-beta position of ACP-bound acyl chains. This results in the introduction of a double bond in the lipidic chain, which is further transferred to the epsilon-amino group of lysine residue in the mycobactin core by MbtK.</text>
</comment>
<keyword evidence="15" id="KW-1185">Reference proteome</keyword>
<evidence type="ECO:0000256" key="10">
    <source>
        <dbReference type="RuleBase" id="RU362125"/>
    </source>
</evidence>
<dbReference type="RefSeq" id="WP_106298012.1">
    <property type="nucleotide sequence ID" value="NZ_PVTI01000017.1"/>
</dbReference>
<keyword evidence="4 10" id="KW-0285">Flavoprotein</keyword>
<comment type="pathway">
    <text evidence="2">Siderophore biosynthesis; mycobactin biosynthesis.</text>
</comment>
<sequence>MDRDLFDSDHDAFRESVRTFIAKEVSPHYEKWDKDGIVPRELFTKSAELGVFMAVPEEYGGAGVKDFRYNTVLAEESARAGVGPAMGGPGLVADVCMPYLLDFTTDEQKERWLPGVASGEKVVAIAMTEPGAGSDLSGIRTRAVRDGDDYVVNGSKVFITNGINADLVITVVRTGDDPHRGLSLLVIEGDTEGFTRGRNLDKIGMHAQDTAELSFDDARVPAKNLLGQENLGFFGLTANLPQERLSIAVGAIAMAQAALDWTQEYVKDRKAFGRSIGSFQATRHRLADLVTEVEITQTYVDKAVLELNAERLSAVDAAKAKLWTTELLGRTLDACVQLHGGYGYMQEYPVARAWADARISRIYGGTSEIMREIIGRSLDLK</sequence>
<dbReference type="PROSITE" id="PS00072">
    <property type="entry name" value="ACYL_COA_DH_1"/>
    <property type="match status" value="1"/>
</dbReference>
<dbReference type="InterPro" id="IPR009100">
    <property type="entry name" value="AcylCoA_DH/oxidase_NM_dom_sf"/>
</dbReference>
<dbReference type="InterPro" id="IPR046373">
    <property type="entry name" value="Acyl-CoA_Oxase/DH_mid-dom_sf"/>
</dbReference>
<dbReference type="FunFam" id="1.20.140.10:FF:000001">
    <property type="entry name" value="Acyl-CoA dehydrogenase"/>
    <property type="match status" value="1"/>
</dbReference>
<dbReference type="Gene3D" id="1.10.540.10">
    <property type="entry name" value="Acyl-CoA dehydrogenase/oxidase, N-terminal domain"/>
    <property type="match status" value="1"/>
</dbReference>
<evidence type="ECO:0000256" key="6">
    <source>
        <dbReference type="ARBA" id="ARBA00023002"/>
    </source>
</evidence>
<accession>A0A2T0UGJ3</accession>
<dbReference type="Proteomes" id="UP000237822">
    <property type="component" value="Unassembled WGS sequence"/>
</dbReference>
<comment type="caution">
    <text evidence="14">The sequence shown here is derived from an EMBL/GenBank/DDBJ whole genome shotgun (WGS) entry which is preliminary data.</text>
</comment>
<proteinExistence type="inferred from homology"/>
<dbReference type="InterPro" id="IPR050741">
    <property type="entry name" value="Acyl-CoA_dehydrogenase"/>
</dbReference>
<feature type="domain" description="Acyl-CoA dehydrogenase/oxidase N-terminal" evidence="13">
    <location>
        <begin position="8"/>
        <end position="120"/>
    </location>
</feature>
<dbReference type="InterPro" id="IPR009075">
    <property type="entry name" value="AcylCo_DH/oxidase_C"/>
</dbReference>
<dbReference type="PANTHER" id="PTHR48083">
    <property type="entry name" value="MEDIUM-CHAIN SPECIFIC ACYL-COA DEHYDROGENASE, MITOCHONDRIAL-RELATED"/>
    <property type="match status" value="1"/>
</dbReference>
<comment type="cofactor">
    <cofactor evidence="1 10">
        <name>FAD</name>
        <dbReference type="ChEBI" id="CHEBI:57692"/>
    </cofactor>
</comment>
<dbReference type="Gene3D" id="1.20.140.10">
    <property type="entry name" value="Butyryl-CoA Dehydrogenase, subunit A, domain 3"/>
    <property type="match status" value="1"/>
</dbReference>
<dbReference type="Pfam" id="PF02770">
    <property type="entry name" value="Acyl-CoA_dh_M"/>
    <property type="match status" value="1"/>
</dbReference>
<comment type="similarity">
    <text evidence="3 10">Belongs to the acyl-CoA dehydrogenase family.</text>
</comment>
<feature type="domain" description="Acyl-CoA oxidase/dehydrogenase middle" evidence="12">
    <location>
        <begin position="124"/>
        <end position="217"/>
    </location>
</feature>
<evidence type="ECO:0000256" key="1">
    <source>
        <dbReference type="ARBA" id="ARBA00001974"/>
    </source>
</evidence>
<dbReference type="InterPro" id="IPR006089">
    <property type="entry name" value="Acyl-CoA_DH_CS"/>
</dbReference>
<organism evidence="14 15">
    <name type="scientific">Knoellia remsis</name>
    <dbReference type="NCBI Taxonomy" id="407159"/>
    <lineage>
        <taxon>Bacteria</taxon>
        <taxon>Bacillati</taxon>
        <taxon>Actinomycetota</taxon>
        <taxon>Actinomycetes</taxon>
        <taxon>Micrococcales</taxon>
        <taxon>Intrasporangiaceae</taxon>
        <taxon>Knoellia</taxon>
    </lineage>
</organism>
<protein>
    <recommendedName>
        <fullName evidence="8">Acyl-[acyl-carrier-protein] dehydrogenase MbtN</fullName>
    </recommendedName>
    <alternativeName>
        <fullName evidence="9">Mycobactin synthase protein N</fullName>
    </alternativeName>
</protein>
<dbReference type="InterPro" id="IPR037069">
    <property type="entry name" value="AcylCoA_DH/ox_N_sf"/>
</dbReference>
<dbReference type="Gene3D" id="2.40.110.10">
    <property type="entry name" value="Butyryl-CoA Dehydrogenase, subunit A, domain 2"/>
    <property type="match status" value="1"/>
</dbReference>
<dbReference type="FunFam" id="2.40.110.10:FF:000002">
    <property type="entry name" value="Acyl-CoA dehydrogenase fadE12"/>
    <property type="match status" value="1"/>
</dbReference>
<dbReference type="InterPro" id="IPR006091">
    <property type="entry name" value="Acyl-CoA_Oxase/DH_mid-dom"/>
</dbReference>
<reference evidence="14 15" key="1">
    <citation type="submission" date="2018-03" db="EMBL/GenBank/DDBJ databases">
        <title>Genomic Encyclopedia of Archaeal and Bacterial Type Strains, Phase II (KMG-II): from individual species to whole genera.</title>
        <authorList>
            <person name="Goeker M."/>
        </authorList>
    </citation>
    <scope>NUCLEOTIDE SEQUENCE [LARGE SCALE GENOMIC DNA]</scope>
    <source>
        <strain evidence="14 15">ATCC BAA-1496</strain>
    </source>
</reference>
<keyword evidence="5 10" id="KW-0274">FAD</keyword>
<evidence type="ECO:0000313" key="15">
    <source>
        <dbReference type="Proteomes" id="UP000237822"/>
    </source>
</evidence>
<feature type="domain" description="Acyl-CoA dehydrogenase/oxidase C-terminal" evidence="11">
    <location>
        <begin position="236"/>
        <end position="378"/>
    </location>
</feature>
<dbReference type="EMBL" id="PVTI01000017">
    <property type="protein sequence ID" value="PRY57059.1"/>
    <property type="molecule type" value="Genomic_DNA"/>
</dbReference>
<name>A0A2T0UGJ3_9MICO</name>
<evidence type="ECO:0000256" key="9">
    <source>
        <dbReference type="ARBA" id="ARBA00042660"/>
    </source>
</evidence>
<dbReference type="PROSITE" id="PS00073">
    <property type="entry name" value="ACYL_COA_DH_2"/>
    <property type="match status" value="1"/>
</dbReference>
<evidence type="ECO:0000256" key="7">
    <source>
        <dbReference type="ARBA" id="ARBA00037085"/>
    </source>
</evidence>
<evidence type="ECO:0000259" key="13">
    <source>
        <dbReference type="Pfam" id="PF02771"/>
    </source>
</evidence>
<evidence type="ECO:0000259" key="12">
    <source>
        <dbReference type="Pfam" id="PF02770"/>
    </source>
</evidence>
<evidence type="ECO:0000256" key="4">
    <source>
        <dbReference type="ARBA" id="ARBA00022630"/>
    </source>
</evidence>
<evidence type="ECO:0000313" key="14">
    <source>
        <dbReference type="EMBL" id="PRY57059.1"/>
    </source>
</evidence>
<dbReference type="SUPFAM" id="SSF56645">
    <property type="entry name" value="Acyl-CoA dehydrogenase NM domain-like"/>
    <property type="match status" value="1"/>
</dbReference>